<comment type="caution">
    <text evidence="1">The sequence shown here is derived from an EMBL/GenBank/DDBJ whole genome shotgun (WGS) entry which is preliminary data.</text>
</comment>
<sequence length="50" mass="5942">MHDTYWNAVALHFVKRMSAERRSINRRRSIRSAGDIHWAAALTSGCRWIW</sequence>
<gene>
    <name evidence="1" type="ORF">I545_3940</name>
</gene>
<name>X7ZDY3_MYCKA</name>
<proteinExistence type="predicted"/>
<reference evidence="1 2" key="1">
    <citation type="submission" date="2013-12" db="EMBL/GenBank/DDBJ databases">
        <authorList>
            <person name="Brown-Elliot B."/>
            <person name="Wallace R."/>
            <person name="Lenaerts A."/>
            <person name="Ordway D."/>
            <person name="DeGroote M.A."/>
            <person name="Parker T."/>
            <person name="Sizemore C."/>
            <person name="Tallon L.J."/>
            <person name="Sadzewicz L.K."/>
            <person name="Sengamalay N."/>
            <person name="Fraser C.M."/>
            <person name="Hine E."/>
            <person name="Shefchek K.A."/>
            <person name="Das S.P."/>
            <person name="Tettelin H."/>
        </authorList>
    </citation>
    <scope>NUCLEOTIDE SEQUENCE [LARGE SCALE GENOMIC DNA]</scope>
    <source>
        <strain evidence="1 2">662</strain>
    </source>
</reference>
<protein>
    <submittedName>
        <fullName evidence="1">Uncharacterized protein</fullName>
    </submittedName>
</protein>
<accession>X7ZDY3</accession>
<dbReference type="EMBL" id="JAOA01000005">
    <property type="protein sequence ID" value="EUA16765.1"/>
    <property type="molecule type" value="Genomic_DNA"/>
</dbReference>
<evidence type="ECO:0000313" key="1">
    <source>
        <dbReference type="EMBL" id="EUA16765.1"/>
    </source>
</evidence>
<evidence type="ECO:0000313" key="2">
    <source>
        <dbReference type="Proteomes" id="UP000020561"/>
    </source>
</evidence>
<dbReference type="AlphaFoldDB" id="X7ZDY3"/>
<organism evidence="1 2">
    <name type="scientific">Mycobacterium kansasii 662</name>
    <dbReference type="NCBI Taxonomy" id="1299326"/>
    <lineage>
        <taxon>Bacteria</taxon>
        <taxon>Bacillati</taxon>
        <taxon>Actinomycetota</taxon>
        <taxon>Actinomycetes</taxon>
        <taxon>Mycobacteriales</taxon>
        <taxon>Mycobacteriaceae</taxon>
        <taxon>Mycobacterium</taxon>
    </lineage>
</organism>
<dbReference type="Proteomes" id="UP000020561">
    <property type="component" value="Unassembled WGS sequence"/>
</dbReference>